<name>A0A7J8VTK3_9ROSI</name>
<evidence type="ECO:0000256" key="1">
    <source>
        <dbReference type="SAM" id="MobiDB-lite"/>
    </source>
</evidence>
<feature type="compositionally biased region" description="Basic and acidic residues" evidence="1">
    <location>
        <begin position="31"/>
        <end position="47"/>
    </location>
</feature>
<feature type="compositionally biased region" description="Basic and acidic residues" evidence="1">
    <location>
        <begin position="63"/>
        <end position="76"/>
    </location>
</feature>
<gene>
    <name evidence="2" type="ORF">Goklo_002604</name>
</gene>
<comment type="caution">
    <text evidence="2">The sequence shown here is derived from an EMBL/GenBank/DDBJ whole genome shotgun (WGS) entry which is preliminary data.</text>
</comment>
<evidence type="ECO:0000313" key="2">
    <source>
        <dbReference type="EMBL" id="MBA0666156.1"/>
    </source>
</evidence>
<accession>A0A7J8VTK3</accession>
<protein>
    <submittedName>
        <fullName evidence="2">Uncharacterized protein</fullName>
    </submittedName>
</protein>
<proteinExistence type="predicted"/>
<reference evidence="2 3" key="1">
    <citation type="journal article" date="2019" name="Genome Biol. Evol.">
        <title>Insights into the evolution of the New World diploid cottons (Gossypium, subgenus Houzingenia) based on genome sequencing.</title>
        <authorList>
            <person name="Grover C.E."/>
            <person name="Arick M.A. 2nd"/>
            <person name="Thrash A."/>
            <person name="Conover J.L."/>
            <person name="Sanders W.S."/>
            <person name="Peterson D.G."/>
            <person name="Frelichowski J.E."/>
            <person name="Scheffler J.A."/>
            <person name="Scheffler B.E."/>
            <person name="Wendel J.F."/>
        </authorList>
    </citation>
    <scope>NUCLEOTIDE SEQUENCE [LARGE SCALE GENOMIC DNA]</scope>
    <source>
        <strain evidence="2">57</strain>
        <tissue evidence="2">Leaf</tissue>
    </source>
</reference>
<feature type="non-terminal residue" evidence="2">
    <location>
        <position position="115"/>
    </location>
</feature>
<feature type="region of interest" description="Disordered" evidence="1">
    <location>
        <begin position="1"/>
        <end position="81"/>
    </location>
</feature>
<feature type="compositionally biased region" description="Polar residues" evidence="1">
    <location>
        <begin position="16"/>
        <end position="30"/>
    </location>
</feature>
<feature type="non-terminal residue" evidence="2">
    <location>
        <position position="1"/>
    </location>
</feature>
<organism evidence="2 3">
    <name type="scientific">Gossypium klotzschianum</name>
    <dbReference type="NCBI Taxonomy" id="34286"/>
    <lineage>
        <taxon>Eukaryota</taxon>
        <taxon>Viridiplantae</taxon>
        <taxon>Streptophyta</taxon>
        <taxon>Embryophyta</taxon>
        <taxon>Tracheophyta</taxon>
        <taxon>Spermatophyta</taxon>
        <taxon>Magnoliopsida</taxon>
        <taxon>eudicotyledons</taxon>
        <taxon>Gunneridae</taxon>
        <taxon>Pentapetalae</taxon>
        <taxon>rosids</taxon>
        <taxon>malvids</taxon>
        <taxon>Malvales</taxon>
        <taxon>Malvaceae</taxon>
        <taxon>Malvoideae</taxon>
        <taxon>Gossypium</taxon>
    </lineage>
</organism>
<dbReference type="AlphaFoldDB" id="A0A7J8VTK3"/>
<keyword evidence="3" id="KW-1185">Reference proteome</keyword>
<dbReference type="Proteomes" id="UP000593573">
    <property type="component" value="Unassembled WGS sequence"/>
</dbReference>
<dbReference type="EMBL" id="JABFAB010000012">
    <property type="protein sequence ID" value="MBA0666156.1"/>
    <property type="molecule type" value="Genomic_DNA"/>
</dbReference>
<dbReference type="OrthoDB" id="409625at2759"/>
<evidence type="ECO:0000313" key="3">
    <source>
        <dbReference type="Proteomes" id="UP000593573"/>
    </source>
</evidence>
<sequence length="115" mass="13628">WWRKRHCRSPPRPTHQLKTWISKTLIQNPNARDDANGDSKSKCKREEDGEETEDVSKKQKLKKSVEEERLEKKSDESPDLCCARLGPKEFGSSSEMLDYFCYFLHHWGTQLNFKR</sequence>